<proteinExistence type="inferred from homology"/>
<evidence type="ECO:0000256" key="5">
    <source>
        <dbReference type="ARBA" id="ARBA00032263"/>
    </source>
</evidence>
<evidence type="ECO:0000313" key="11">
    <source>
        <dbReference type="Proteomes" id="UP000027138"/>
    </source>
</evidence>
<evidence type="ECO:0000256" key="3">
    <source>
        <dbReference type="ARBA" id="ARBA00023127"/>
    </source>
</evidence>
<evidence type="ECO:0000256" key="2">
    <source>
        <dbReference type="ARBA" id="ARBA00022618"/>
    </source>
</evidence>
<dbReference type="InterPro" id="IPR013763">
    <property type="entry name" value="Cyclin-like_dom"/>
</dbReference>
<keyword evidence="4" id="KW-0131">Cell cycle</keyword>
<gene>
    <name evidence="10" type="ORF">JCGZ_04473</name>
</gene>
<dbReference type="KEGG" id="jcu:105633837"/>
<organism evidence="10 11">
    <name type="scientific">Jatropha curcas</name>
    <name type="common">Barbados nut</name>
    <dbReference type="NCBI Taxonomy" id="180498"/>
    <lineage>
        <taxon>Eukaryota</taxon>
        <taxon>Viridiplantae</taxon>
        <taxon>Streptophyta</taxon>
        <taxon>Embryophyta</taxon>
        <taxon>Tracheophyta</taxon>
        <taxon>Spermatophyta</taxon>
        <taxon>Magnoliopsida</taxon>
        <taxon>eudicotyledons</taxon>
        <taxon>Gunneridae</taxon>
        <taxon>Pentapetalae</taxon>
        <taxon>rosids</taxon>
        <taxon>fabids</taxon>
        <taxon>Malpighiales</taxon>
        <taxon>Euphorbiaceae</taxon>
        <taxon>Crotonoideae</taxon>
        <taxon>Jatropheae</taxon>
        <taxon>Jatropha</taxon>
    </lineage>
</organism>
<feature type="domain" description="Cyclin-like" evidence="9">
    <location>
        <begin position="178"/>
        <end position="262"/>
    </location>
</feature>
<dbReference type="SMART" id="SM00385">
    <property type="entry name" value="CYCLIN"/>
    <property type="match status" value="2"/>
</dbReference>
<accession>A0A067KU87</accession>
<feature type="compositionally biased region" description="Polar residues" evidence="8">
    <location>
        <begin position="352"/>
        <end position="364"/>
    </location>
</feature>
<dbReference type="GO" id="GO:0006357">
    <property type="term" value="P:regulation of transcription by RNA polymerase II"/>
    <property type="evidence" value="ECO:0007669"/>
    <property type="project" value="InterPro"/>
</dbReference>
<evidence type="ECO:0000256" key="8">
    <source>
        <dbReference type="SAM" id="MobiDB-lite"/>
    </source>
</evidence>
<dbReference type="Pfam" id="PF00134">
    <property type="entry name" value="Cyclin_N"/>
    <property type="match status" value="1"/>
</dbReference>
<evidence type="ECO:0000256" key="6">
    <source>
        <dbReference type="ARBA" id="ARBA00061204"/>
    </source>
</evidence>
<feature type="region of interest" description="Disordered" evidence="8">
    <location>
        <begin position="267"/>
        <end position="399"/>
    </location>
</feature>
<reference evidence="10 11" key="1">
    <citation type="journal article" date="2014" name="PLoS ONE">
        <title>Global Analysis of Gene Expression Profiles in Physic Nut (Jatropha curcas L.) Seedlings Exposed to Salt Stress.</title>
        <authorList>
            <person name="Zhang L."/>
            <person name="Zhang C."/>
            <person name="Wu P."/>
            <person name="Chen Y."/>
            <person name="Li M."/>
            <person name="Jiang H."/>
            <person name="Wu G."/>
        </authorList>
    </citation>
    <scope>NUCLEOTIDE SEQUENCE [LARGE SCALE GENOMIC DNA]</scope>
    <source>
        <strain evidence="11">cv. GZQX0401</strain>
        <tissue evidence="10">Young leaves</tissue>
    </source>
</reference>
<dbReference type="InterPro" id="IPR036915">
    <property type="entry name" value="Cyclin-like_sf"/>
</dbReference>
<dbReference type="AlphaFoldDB" id="A0A067KU87"/>
<dbReference type="InterPro" id="IPR043198">
    <property type="entry name" value="Cyclin/Ssn8"/>
</dbReference>
<feature type="compositionally biased region" description="Polar residues" evidence="8">
    <location>
        <begin position="281"/>
        <end position="291"/>
    </location>
</feature>
<evidence type="ECO:0000256" key="4">
    <source>
        <dbReference type="ARBA" id="ARBA00023306"/>
    </source>
</evidence>
<comment type="similarity">
    <text evidence="6">Belongs to the cyclin family. Cyclin T subfamily.</text>
</comment>
<dbReference type="GO" id="GO:0016538">
    <property type="term" value="F:cyclin-dependent protein serine/threonine kinase regulator activity"/>
    <property type="evidence" value="ECO:0007669"/>
    <property type="project" value="InterPro"/>
</dbReference>
<dbReference type="Proteomes" id="UP000027138">
    <property type="component" value="Unassembled WGS sequence"/>
</dbReference>
<dbReference type="STRING" id="180498.A0A067KU87"/>
<keyword evidence="2" id="KW-0132">Cell division</keyword>
<feature type="domain" description="Cyclin-like" evidence="9">
    <location>
        <begin position="63"/>
        <end position="165"/>
    </location>
</feature>
<dbReference type="GO" id="GO:0051301">
    <property type="term" value="P:cell division"/>
    <property type="evidence" value="ECO:0007669"/>
    <property type="project" value="UniProtKB-KW"/>
</dbReference>
<comment type="subunit">
    <text evidence="1">Interacts with the CDC2 protein kinase to form a serine/threonine kinase holoenzyme complex also known as maturation promoting factor (MPF). The cyclin subunit imparts substrate specificity to the complex.</text>
</comment>
<feature type="compositionally biased region" description="Polar residues" evidence="8">
    <location>
        <begin position="331"/>
        <end position="340"/>
    </location>
</feature>
<feature type="compositionally biased region" description="Low complexity" evidence="8">
    <location>
        <begin position="292"/>
        <end position="305"/>
    </location>
</feature>
<dbReference type="EMBL" id="KK914362">
    <property type="protein sequence ID" value="KDP38548.1"/>
    <property type="molecule type" value="Genomic_DNA"/>
</dbReference>
<sequence length="424" mass="48077">MADQMPGIPSQQVVATSVHLSENNHFDRRKWYFSRQEIHDRSPSRKDGIGFVKESELQKLYCSFICELGKTLKVPQVTIACALMLCHRFYMRQSHAKNDWQTIATASMFLACKIEETPRLLRDVVVMAYKMIYKWDPSAPQRIRRIEFCDKQKELITTAERLLLATIAFDFDIQLPYKPLVDALMKLQICPDLARVAWNFVNDWLCTTVCLQYKPHYIAAGSLFLAAKLQKVKLPTEKGKIWWQQFDISPKQLEEVIQEMVRLLEQDKKQAPPPMHEMSTRSRTSVGKTITSSAQSAVSSVSNASLHSTGRAIKESQVLGKRNIGMKKDLPSQTSESGAVSSIDDGDGENQPDLNSSCNNSSSKIDADRIREALKRRRCERASSKKSGETMNAEVGSEAWIERKLEDGIELVSAASSDKRQRKL</sequence>
<dbReference type="InterPro" id="IPR006671">
    <property type="entry name" value="Cyclin_N"/>
</dbReference>
<evidence type="ECO:0000313" key="10">
    <source>
        <dbReference type="EMBL" id="KDP38548.1"/>
    </source>
</evidence>
<dbReference type="Gene3D" id="1.10.472.10">
    <property type="entry name" value="Cyclin-like"/>
    <property type="match status" value="2"/>
</dbReference>
<protein>
    <recommendedName>
        <fullName evidence="5">B-like cyclin</fullName>
    </recommendedName>
</protein>
<keyword evidence="3 7" id="KW-0195">Cyclin</keyword>
<evidence type="ECO:0000256" key="1">
    <source>
        <dbReference type="ARBA" id="ARBA00011177"/>
    </source>
</evidence>
<dbReference type="OrthoDB" id="10264655at2759"/>
<dbReference type="PIRSF" id="PIRSF036580">
    <property type="entry name" value="Cyclin_L"/>
    <property type="match status" value="1"/>
</dbReference>
<dbReference type="SUPFAM" id="SSF47954">
    <property type="entry name" value="Cyclin-like"/>
    <property type="match status" value="2"/>
</dbReference>
<name>A0A067KU87_JATCU</name>
<dbReference type="FunFam" id="1.10.472.10:FF:000081">
    <property type="entry name" value="Cyclin family protein"/>
    <property type="match status" value="1"/>
</dbReference>
<keyword evidence="11" id="KW-1185">Reference proteome</keyword>
<evidence type="ECO:0000256" key="7">
    <source>
        <dbReference type="RuleBase" id="RU000383"/>
    </source>
</evidence>
<dbReference type="PANTHER" id="PTHR10026">
    <property type="entry name" value="CYCLIN"/>
    <property type="match status" value="1"/>
</dbReference>
<evidence type="ECO:0000259" key="9">
    <source>
        <dbReference type="SMART" id="SM00385"/>
    </source>
</evidence>